<feature type="region of interest" description="Disordered" evidence="3">
    <location>
        <begin position="1"/>
        <end position="36"/>
    </location>
</feature>
<dbReference type="AlphaFoldDB" id="A0A1I1LEB4"/>
<feature type="compositionally biased region" description="Basic and acidic residues" evidence="3">
    <location>
        <begin position="10"/>
        <end position="36"/>
    </location>
</feature>
<dbReference type="Gene3D" id="3.90.79.10">
    <property type="entry name" value="Nucleoside Triphosphate Pyrophosphohydrolase"/>
    <property type="match status" value="1"/>
</dbReference>
<comment type="cofactor">
    <cofactor evidence="1">
        <name>Mg(2+)</name>
        <dbReference type="ChEBI" id="CHEBI:18420"/>
    </cofactor>
</comment>
<dbReference type="Pfam" id="PF00293">
    <property type="entry name" value="NUDIX"/>
    <property type="match status" value="1"/>
</dbReference>
<keyword evidence="2" id="KW-0378">Hydrolase</keyword>
<evidence type="ECO:0000313" key="6">
    <source>
        <dbReference type="Proteomes" id="UP000199161"/>
    </source>
</evidence>
<name>A0A1I1LEB4_NATHA</name>
<protein>
    <submittedName>
        <fullName evidence="5">ADP-ribose pyrophosphatase</fullName>
    </submittedName>
</protein>
<dbReference type="InterPro" id="IPR000086">
    <property type="entry name" value="NUDIX_hydrolase_dom"/>
</dbReference>
<dbReference type="GO" id="GO:0019693">
    <property type="term" value="P:ribose phosphate metabolic process"/>
    <property type="evidence" value="ECO:0007669"/>
    <property type="project" value="TreeGrafter"/>
</dbReference>
<dbReference type="EMBL" id="FOKW01000016">
    <property type="protein sequence ID" value="SFC71359.1"/>
    <property type="molecule type" value="Genomic_DNA"/>
</dbReference>
<dbReference type="PANTHER" id="PTHR11839:SF18">
    <property type="entry name" value="NUDIX HYDROLASE DOMAIN-CONTAINING PROTEIN"/>
    <property type="match status" value="1"/>
</dbReference>
<dbReference type="PANTHER" id="PTHR11839">
    <property type="entry name" value="UDP/ADP-SUGAR PYROPHOSPHATASE"/>
    <property type="match status" value="1"/>
</dbReference>
<keyword evidence="6" id="KW-1185">Reference proteome</keyword>
<accession>A0A1I1LEB4</accession>
<dbReference type="GO" id="GO:0016787">
    <property type="term" value="F:hydrolase activity"/>
    <property type="evidence" value="ECO:0007669"/>
    <property type="project" value="UniProtKB-KW"/>
</dbReference>
<dbReference type="RefSeq" id="WP_089789857.1">
    <property type="nucleotide sequence ID" value="NZ_FOKW01000016.1"/>
</dbReference>
<dbReference type="PROSITE" id="PS00893">
    <property type="entry name" value="NUDIX_BOX"/>
    <property type="match status" value="1"/>
</dbReference>
<dbReference type="InterPro" id="IPR020084">
    <property type="entry name" value="NUDIX_hydrolase_CS"/>
</dbReference>
<reference evidence="6" key="1">
    <citation type="submission" date="2016-10" db="EMBL/GenBank/DDBJ databases">
        <authorList>
            <person name="Varghese N."/>
            <person name="Submissions S."/>
        </authorList>
    </citation>
    <scope>NUCLEOTIDE SEQUENCE [LARGE SCALE GENOMIC DNA]</scope>
    <source>
        <strain evidence="6">DSM 13078</strain>
    </source>
</reference>
<feature type="domain" description="Nudix hydrolase" evidence="4">
    <location>
        <begin position="71"/>
        <end position="220"/>
    </location>
</feature>
<dbReference type="CDD" id="cd03424">
    <property type="entry name" value="NUDIX_ADPRase_Nudt5_UGPPase_Nudt14"/>
    <property type="match status" value="1"/>
</dbReference>
<evidence type="ECO:0000256" key="2">
    <source>
        <dbReference type="ARBA" id="ARBA00022801"/>
    </source>
</evidence>
<dbReference type="InterPro" id="IPR015797">
    <property type="entry name" value="NUDIX_hydrolase-like_dom_sf"/>
</dbReference>
<evidence type="ECO:0000313" key="5">
    <source>
        <dbReference type="EMBL" id="SFC71359.1"/>
    </source>
</evidence>
<dbReference type="GO" id="GO:0006753">
    <property type="term" value="P:nucleoside phosphate metabolic process"/>
    <property type="evidence" value="ECO:0007669"/>
    <property type="project" value="TreeGrafter"/>
</dbReference>
<evidence type="ECO:0000256" key="3">
    <source>
        <dbReference type="SAM" id="MobiDB-lite"/>
    </source>
</evidence>
<evidence type="ECO:0000259" key="4">
    <source>
        <dbReference type="PROSITE" id="PS51462"/>
    </source>
</evidence>
<gene>
    <name evidence="5" type="ORF">SAMN05444422_11617</name>
</gene>
<proteinExistence type="predicted"/>
<sequence length="226" mass="25056">MTPSPPSSSGDREGDRDPDPDPNPDPHPDANTPDDWRLLEEVTEYETDWYDGGYDRVEQPDGTEKRYYWADLPPAVVVVARIDGSVLETVDGSGASDEDTDGDRLLFVEQYRPTIRETHLELPAGIVEDGESYTTAATRELEEETGFRPTSTALLQEYAVATGVLRHDRGIVYAEGLEPGQRELDNNEFLEVTTVSVDEALERAREQPANDSTMTALLLAKEDGLL</sequence>
<dbReference type="PROSITE" id="PS51462">
    <property type="entry name" value="NUDIX"/>
    <property type="match status" value="1"/>
</dbReference>
<dbReference type="SUPFAM" id="SSF55811">
    <property type="entry name" value="Nudix"/>
    <property type="match status" value="1"/>
</dbReference>
<evidence type="ECO:0000256" key="1">
    <source>
        <dbReference type="ARBA" id="ARBA00001946"/>
    </source>
</evidence>
<dbReference type="Proteomes" id="UP000199161">
    <property type="component" value="Unassembled WGS sequence"/>
</dbReference>
<organism evidence="5 6">
    <name type="scientific">Natronobacterium haloterrestre</name>
    <name type="common">Halobiforma haloterrestris</name>
    <dbReference type="NCBI Taxonomy" id="148448"/>
    <lineage>
        <taxon>Archaea</taxon>
        <taxon>Methanobacteriati</taxon>
        <taxon>Methanobacteriota</taxon>
        <taxon>Stenosarchaea group</taxon>
        <taxon>Halobacteria</taxon>
        <taxon>Halobacteriales</taxon>
        <taxon>Natrialbaceae</taxon>
        <taxon>Natronobacterium</taxon>
    </lineage>
</organism>